<dbReference type="RefSeq" id="WP_274078846.1">
    <property type="nucleotide sequence ID" value="NZ_JANIAN010000012.1"/>
</dbReference>
<proteinExistence type="predicted"/>
<dbReference type="Proteomes" id="UP001150678">
    <property type="component" value="Unassembled WGS sequence"/>
</dbReference>
<organism evidence="1 2">
    <name type="scientific">Pseudomonas asiatica</name>
    <dbReference type="NCBI Taxonomy" id="2219225"/>
    <lineage>
        <taxon>Bacteria</taxon>
        <taxon>Pseudomonadati</taxon>
        <taxon>Pseudomonadota</taxon>
        <taxon>Gammaproteobacteria</taxon>
        <taxon>Pseudomonadales</taxon>
        <taxon>Pseudomonadaceae</taxon>
        <taxon>Pseudomonas</taxon>
    </lineage>
</organism>
<name>A0A9X4D226_9PSED</name>
<comment type="caution">
    <text evidence="1">The sequence shown here is derived from an EMBL/GenBank/DDBJ whole genome shotgun (WGS) entry which is preliminary data.</text>
</comment>
<reference evidence="1" key="1">
    <citation type="submission" date="2022-07" db="EMBL/GenBank/DDBJ databases">
        <title>Multi-strain Analysis of Pseudomonas putida Reveals Metabolic and Genetic Diversity.</title>
        <authorList>
            <person name="Monk J.M."/>
        </authorList>
    </citation>
    <scope>NUCLEOTIDE SEQUENCE</scope>
    <source>
        <strain evidence="1">17514</strain>
    </source>
</reference>
<dbReference type="AlphaFoldDB" id="A0A9X4D226"/>
<dbReference type="EMBL" id="JANIAN010000012">
    <property type="protein sequence ID" value="MDD2106812.1"/>
    <property type="molecule type" value="Genomic_DNA"/>
</dbReference>
<evidence type="ECO:0000313" key="2">
    <source>
        <dbReference type="Proteomes" id="UP001150678"/>
    </source>
</evidence>
<gene>
    <name evidence="1" type="ORF">NP533_11415</name>
</gene>
<sequence length="167" mass="19201">MGELDLNGSRGYFKDLAGPAFDDFWCAYQADRPLDRRNFSLVYRRLIAACMLLNHFSDKIAAEFWPGVKKGEDRLKKLEPLIEAVSPAALLKLNACRHFSNDLKHVANKLHSFGSRPRNPGYDDPGEHDVFCFFMKYQDKADPVDLCIAAGDAFNFWRGYYSHEFRL</sequence>
<protein>
    <submittedName>
        <fullName evidence="1">Uncharacterized protein</fullName>
    </submittedName>
</protein>
<accession>A0A9X4D226</accession>
<evidence type="ECO:0000313" key="1">
    <source>
        <dbReference type="EMBL" id="MDD2106812.1"/>
    </source>
</evidence>